<keyword evidence="4" id="KW-1185">Reference proteome</keyword>
<evidence type="ECO:0000313" key="1">
    <source>
        <dbReference type="EMBL" id="KPG04821.1"/>
    </source>
</evidence>
<dbReference type="EMBL" id="LJFS01000029">
    <property type="protein sequence ID" value="KPG29660.1"/>
    <property type="molecule type" value="Genomic_DNA"/>
</dbReference>
<sequence length="89" mass="9837">MKWIEQLEDKFIAAIAEKVDQRIGAALDRIEARLIERIDGAIDRITDQIPGTLDDKLLDGLVGKMAARFPLLNGVIPTSWVTNLLGGRP</sequence>
<evidence type="ECO:0000313" key="2">
    <source>
        <dbReference type="EMBL" id="KPG29660.1"/>
    </source>
</evidence>
<gene>
    <name evidence="1" type="ORF">AN908_23605</name>
    <name evidence="2" type="ORF">AN912_19910</name>
</gene>
<dbReference type="AlphaFoldDB" id="A0A7V8RUP7"/>
<comment type="caution">
    <text evidence="1">The sequence shown here is derived from an EMBL/GenBank/DDBJ whole genome shotgun (WGS) entry which is preliminary data.</text>
</comment>
<proteinExistence type="predicted"/>
<dbReference type="RefSeq" id="WP_043079591.1">
    <property type="nucleotide sequence ID" value="NZ_CP011530.1"/>
</dbReference>
<protein>
    <submittedName>
        <fullName evidence="1">Uncharacterized protein</fullName>
    </submittedName>
</protein>
<organism evidence="1 3">
    <name type="scientific">Mycobacteroides immunogenum</name>
    <dbReference type="NCBI Taxonomy" id="83262"/>
    <lineage>
        <taxon>Bacteria</taxon>
        <taxon>Bacillati</taxon>
        <taxon>Actinomycetota</taxon>
        <taxon>Actinomycetes</taxon>
        <taxon>Mycobacteriales</taxon>
        <taxon>Mycobacteriaceae</taxon>
        <taxon>Mycobacteroides</taxon>
    </lineage>
</organism>
<reference evidence="3 4" key="1">
    <citation type="submission" date="2015-09" db="EMBL/GenBank/DDBJ databases">
        <title>Genome Sequences of Mycobacterium immunogenum Isolates, Recuperated from a Chloraminated Drinking Water Distribution System Simulator Subjected to Episodes of Nitrification.</title>
        <authorList>
            <person name="Gomez-Alvarez V."/>
            <person name="Revetta R.P."/>
        </authorList>
    </citation>
    <scope>NUCLEOTIDE SEQUENCE [LARGE SCALE GENOMIC DNA]</scope>
    <source>
        <strain evidence="1 3">H008</strain>
        <strain evidence="2 4">H076</strain>
    </source>
</reference>
<evidence type="ECO:0000313" key="3">
    <source>
        <dbReference type="Proteomes" id="UP000037843"/>
    </source>
</evidence>
<evidence type="ECO:0000313" key="4">
    <source>
        <dbReference type="Proteomes" id="UP000037962"/>
    </source>
</evidence>
<dbReference type="EMBL" id="LJFO01000016">
    <property type="protein sequence ID" value="KPG04821.1"/>
    <property type="molecule type" value="Genomic_DNA"/>
</dbReference>
<dbReference type="GeneID" id="45764139"/>
<accession>A0A7V8RUP7</accession>
<dbReference type="Proteomes" id="UP000037962">
    <property type="component" value="Unassembled WGS sequence"/>
</dbReference>
<name>A0A7V8RUP7_9MYCO</name>
<dbReference type="Proteomes" id="UP000037843">
    <property type="component" value="Unassembled WGS sequence"/>
</dbReference>
<dbReference type="KEGG" id="miz:BAB75_09535"/>